<evidence type="ECO:0000313" key="1">
    <source>
        <dbReference type="EMBL" id="SDC62925.1"/>
    </source>
</evidence>
<keyword evidence="1" id="KW-0282">Flagellum</keyword>
<dbReference type="Pfam" id="PF06289">
    <property type="entry name" value="FlbD"/>
    <property type="match status" value="1"/>
</dbReference>
<organism evidence="1 2">
    <name type="scientific">Terribacillus halophilus</name>
    <dbReference type="NCBI Taxonomy" id="361279"/>
    <lineage>
        <taxon>Bacteria</taxon>
        <taxon>Bacillati</taxon>
        <taxon>Bacillota</taxon>
        <taxon>Bacilli</taxon>
        <taxon>Bacillales</taxon>
        <taxon>Bacillaceae</taxon>
        <taxon>Terribacillus</taxon>
    </lineage>
</organism>
<dbReference type="EMBL" id="FMZB01000003">
    <property type="protein sequence ID" value="SDC62925.1"/>
    <property type="molecule type" value="Genomic_DNA"/>
</dbReference>
<evidence type="ECO:0000313" key="2">
    <source>
        <dbReference type="Proteomes" id="UP000198666"/>
    </source>
</evidence>
<reference evidence="2" key="1">
    <citation type="submission" date="2016-10" db="EMBL/GenBank/DDBJ databases">
        <authorList>
            <person name="Varghese N."/>
            <person name="Submissions S."/>
        </authorList>
    </citation>
    <scope>NUCLEOTIDE SEQUENCE [LARGE SCALE GENOMIC DNA]</scope>
    <source>
        <strain evidence="2">DSM 21620</strain>
    </source>
</reference>
<protein>
    <submittedName>
        <fullName evidence="1">Flagellar protein FlbD</fullName>
    </submittedName>
</protein>
<dbReference type="InterPro" id="IPR009384">
    <property type="entry name" value="SwrD-like"/>
</dbReference>
<dbReference type="STRING" id="361279.SAMN05421663_103186"/>
<keyword evidence="1" id="KW-0969">Cilium</keyword>
<dbReference type="PANTHER" id="PTHR39185:SF1">
    <property type="entry name" value="SWARMING MOTILITY PROTEIN SWRD"/>
    <property type="match status" value="1"/>
</dbReference>
<sequence length="59" mass="6887">MNALFIEQIQSFPDTTITLTSSKKIIVQESEIEVVRKIREFYQSIGLIGTKEKQEKNER</sequence>
<name>A0A1G6N719_9BACI</name>
<keyword evidence="2" id="KW-1185">Reference proteome</keyword>
<dbReference type="AlphaFoldDB" id="A0A1G6N719"/>
<dbReference type="Proteomes" id="UP000198666">
    <property type="component" value="Unassembled WGS sequence"/>
</dbReference>
<proteinExistence type="predicted"/>
<accession>A0A1G6N719</accession>
<keyword evidence="1" id="KW-0966">Cell projection</keyword>
<dbReference type="PANTHER" id="PTHR39185">
    <property type="entry name" value="SWARMING MOTILITY PROTEIN SWRD"/>
    <property type="match status" value="1"/>
</dbReference>
<gene>
    <name evidence="1" type="ORF">SAMN05421663_103186</name>
</gene>